<dbReference type="AlphaFoldDB" id="A0A0F4YGF4"/>
<feature type="compositionally biased region" description="Basic residues" evidence="1">
    <location>
        <begin position="1"/>
        <end position="10"/>
    </location>
</feature>
<feature type="non-terminal residue" evidence="2">
    <location>
        <position position="1"/>
    </location>
</feature>
<dbReference type="Proteomes" id="UP000053958">
    <property type="component" value="Unassembled WGS sequence"/>
</dbReference>
<dbReference type="RefSeq" id="XP_013323939.1">
    <property type="nucleotide sequence ID" value="XM_013468485.1"/>
</dbReference>
<accession>A0A0F4YGF4</accession>
<evidence type="ECO:0000313" key="2">
    <source>
        <dbReference type="EMBL" id="KKA17327.1"/>
    </source>
</evidence>
<evidence type="ECO:0000256" key="1">
    <source>
        <dbReference type="SAM" id="MobiDB-lite"/>
    </source>
</evidence>
<dbReference type="GeneID" id="25320991"/>
<comment type="caution">
    <text evidence="2">The sequence shown here is derived from an EMBL/GenBank/DDBJ whole genome shotgun (WGS) entry which is preliminary data.</text>
</comment>
<evidence type="ECO:0000313" key="3">
    <source>
        <dbReference type="Proteomes" id="UP000053958"/>
    </source>
</evidence>
<gene>
    <name evidence="2" type="ORF">T310_8868</name>
</gene>
<organism evidence="2 3">
    <name type="scientific">Rasamsonia emersonii (strain ATCC 16479 / CBS 393.64 / IMI 116815)</name>
    <dbReference type="NCBI Taxonomy" id="1408163"/>
    <lineage>
        <taxon>Eukaryota</taxon>
        <taxon>Fungi</taxon>
        <taxon>Dikarya</taxon>
        <taxon>Ascomycota</taxon>
        <taxon>Pezizomycotina</taxon>
        <taxon>Eurotiomycetes</taxon>
        <taxon>Eurotiomycetidae</taxon>
        <taxon>Eurotiales</taxon>
        <taxon>Trichocomaceae</taxon>
        <taxon>Rasamsonia</taxon>
    </lineage>
</organism>
<protein>
    <submittedName>
        <fullName evidence="2">Uncharacterized protein</fullName>
    </submittedName>
</protein>
<feature type="region of interest" description="Disordered" evidence="1">
    <location>
        <begin position="1"/>
        <end position="23"/>
    </location>
</feature>
<keyword evidence="3" id="KW-1185">Reference proteome</keyword>
<proteinExistence type="predicted"/>
<reference evidence="2 3" key="1">
    <citation type="submission" date="2015-04" db="EMBL/GenBank/DDBJ databases">
        <authorList>
            <person name="Heijne W.H."/>
            <person name="Fedorova N.D."/>
            <person name="Nierman W.C."/>
            <person name="Vollebregt A.W."/>
            <person name="Zhao Z."/>
            <person name="Wu L."/>
            <person name="Kumar M."/>
            <person name="Stam H."/>
            <person name="van den Berg M.A."/>
            <person name="Pel H.J."/>
        </authorList>
    </citation>
    <scope>NUCLEOTIDE SEQUENCE [LARGE SCALE GENOMIC DNA]</scope>
    <source>
        <strain evidence="2 3">CBS 393.64</strain>
    </source>
</reference>
<dbReference type="EMBL" id="LASV01000668">
    <property type="protein sequence ID" value="KKA17327.1"/>
    <property type="molecule type" value="Genomic_DNA"/>
</dbReference>
<name>A0A0F4YGF4_RASE3</name>
<sequence length="91" mass="10406">GRRLHPRRRTSVQPGKRPGSAQRMRFLRQRFRQRLKTIVERAAGRGRAGEALPVGRLAMEPVMLFQTDGLEEASACSYIAHTENNNTYLEK</sequence>